<keyword evidence="1" id="KW-0732">Signal</keyword>
<dbReference type="EMBL" id="WNZX01000014">
    <property type="protein sequence ID" value="MUG72318.1"/>
    <property type="molecule type" value="Genomic_DNA"/>
</dbReference>
<dbReference type="GO" id="GO:0000272">
    <property type="term" value="P:polysaccharide catabolic process"/>
    <property type="evidence" value="ECO:0007669"/>
    <property type="project" value="InterPro"/>
</dbReference>
<dbReference type="SUPFAM" id="SSF63446">
    <property type="entry name" value="Type I dockerin domain"/>
    <property type="match status" value="1"/>
</dbReference>
<dbReference type="Gene3D" id="1.20.1270.90">
    <property type="entry name" value="AF1782-like"/>
    <property type="match status" value="1"/>
</dbReference>
<dbReference type="GO" id="GO:0030246">
    <property type="term" value="F:carbohydrate binding"/>
    <property type="evidence" value="ECO:0007669"/>
    <property type="project" value="InterPro"/>
</dbReference>
<dbReference type="InterPro" id="IPR008965">
    <property type="entry name" value="CBM2/CBM3_carb-bd_dom_sf"/>
</dbReference>
<dbReference type="RefSeq" id="WP_155615142.1">
    <property type="nucleotide sequence ID" value="NZ_WNZX01000014.1"/>
</dbReference>
<evidence type="ECO:0000259" key="2">
    <source>
        <dbReference type="PROSITE" id="PS50022"/>
    </source>
</evidence>
<dbReference type="Pfam" id="PF00754">
    <property type="entry name" value="F5_F8_type_C"/>
    <property type="match status" value="1"/>
</dbReference>
<feature type="signal peptide" evidence="1">
    <location>
        <begin position="1"/>
        <end position="29"/>
    </location>
</feature>
<dbReference type="SUPFAM" id="SSF49785">
    <property type="entry name" value="Galactose-binding domain-like"/>
    <property type="match status" value="1"/>
</dbReference>
<dbReference type="InterPro" id="IPR025883">
    <property type="entry name" value="Cadherin-like_domain"/>
</dbReference>
<accession>A0A7X2ZCH7</accession>
<dbReference type="InterPro" id="IPR002102">
    <property type="entry name" value="Cohesin_dom"/>
</dbReference>
<comment type="caution">
    <text evidence="3">The sequence shown here is derived from an EMBL/GenBank/DDBJ whole genome shotgun (WGS) entry which is preliminary data.</text>
</comment>
<dbReference type="Pfam" id="PF12733">
    <property type="entry name" value="Cadherin-like"/>
    <property type="match status" value="1"/>
</dbReference>
<dbReference type="Gene3D" id="2.60.120.260">
    <property type="entry name" value="Galactose-binding domain-like"/>
    <property type="match status" value="1"/>
</dbReference>
<dbReference type="Pfam" id="PF00963">
    <property type="entry name" value="Cohesin"/>
    <property type="match status" value="1"/>
</dbReference>
<dbReference type="CDD" id="cd14254">
    <property type="entry name" value="Dockerin_II"/>
    <property type="match status" value="1"/>
</dbReference>
<evidence type="ECO:0000313" key="4">
    <source>
        <dbReference type="Proteomes" id="UP000450917"/>
    </source>
</evidence>
<evidence type="ECO:0000256" key="1">
    <source>
        <dbReference type="SAM" id="SignalP"/>
    </source>
</evidence>
<name>A0A7X2ZCH7_9BACL</name>
<proteinExistence type="predicted"/>
<dbReference type="InterPro" id="IPR000421">
    <property type="entry name" value="FA58C"/>
</dbReference>
<protein>
    <recommendedName>
        <fullName evidence="2">F5/8 type C domain-containing protein</fullName>
    </recommendedName>
</protein>
<dbReference type="InterPro" id="IPR008979">
    <property type="entry name" value="Galactose-bd-like_sf"/>
</dbReference>
<sequence>MSKRLLRMLNVMFCTALLSILLPALTVQAAPGDLINVALANNLNVTFSRENPPSETAVKLFDNNSGTKWLAAQTTNVWVQLQFKFGDTQAVPKYAMVSANDAPTRDPRNWRVEGSNDGLNWDVLDERSNQTFSARFQTKEYMIAEDKVKDYAYYRLFILNNNGESTNTQLADWKLYAVELDDDASVDSAVAALQLGDTTALTQGLALPVNFRKGTSVTWVSSNPSVMNSNGKIVKRPELGQLNAQLTLTATVNKGAAVQTKPFNVTVLALSAADFQYEAGIDFESGFESGDIAPTDTTGPDNTYRLLSMTRNVGQFCCSIGGMESKKGNGAHNGAGALQFSGSALNRDESYAYNQIFDHEIVVRPSTTLSYWLFPEKETDVLPTLVRTTSKYTALDILFTDGTYLHDLGAKDQHEVTLHPNAQGDGGFVIEDQWNFISSNIGAVANGKIIDKILFGFDSSGADTGYFRGTVDDITIEHDSTAGEANTQSVNAAKAALSLGDTSAVSGDMNLPAAGELQTTISWMSSNPLMVSHAGKLGARPIPGEPSAEVILTATIRKGDSIAAKTFAVHVLPITHADAAALAEAELHLGDTSAAADDLALPAAGKYGTTITWASSHPAIIDGTGDVNRPAAGQPDAIVTLTATIISGAESLTKPFTVIVVAEGDKGDVAADRAQLDLGEISQVTSSLYLPDFGQHGSRIAWASSNPAVISVTGDVYRPGTGQLDAAVQLTASLTKGAESDTKSFTVNVKAKSVDEEMVLSAAEALDLGNTRAVTNHLALPISIAGMPNVVLTWASSDPMVVDFQGRVERPCLGEPNVTVALTAKISSGTASVTRTFNVTVIALGESEEPLGDDATLSGITIDGNPLSGFDKDTLNYTVELPEDAAQVPVVRAAAADSNADVEITPAANLPGNTVIVVTAEDQMTQQTYTVHFTLAGAPIKDTAKLEGAARVTTGASFDLTYGLSSVSQSVYAQDISFTYDPDKVEFISVDSLRDDFVIADKKLTSGQIRILAVSIGSGLNAGSDLLRLQWNAKLLAESSAATITISNLVISDGEGTETEVEGTSHHIQINAVDKAALQALIAEAQEVHDAAVEGTQSGQYPAGTKALLQTAIQAAGQIAGSPTATQTQVDQGAAQLSAALQAFRASVITRLPDDLNGDDKYSIGDLGMMAAYYGKTSEDPNWDLYKKADLVQDGIIDIADLAALARKILG</sequence>
<reference evidence="3 4" key="1">
    <citation type="submission" date="2019-11" db="EMBL/GenBank/DDBJ databases">
        <title>Draft genome sequences of five Paenibacillus species of dairy origin.</title>
        <authorList>
            <person name="Olajide A.M."/>
            <person name="Chen S."/>
            <person name="Lapointe G."/>
        </authorList>
    </citation>
    <scope>NUCLEOTIDE SEQUENCE [LARGE SCALE GENOMIC DNA]</scope>
    <source>
        <strain evidence="3 4">2CS3</strain>
    </source>
</reference>
<evidence type="ECO:0000313" key="3">
    <source>
        <dbReference type="EMBL" id="MUG72318.1"/>
    </source>
</evidence>
<dbReference type="InterPro" id="IPR036439">
    <property type="entry name" value="Dockerin_dom_sf"/>
</dbReference>
<keyword evidence="4" id="KW-1185">Reference proteome</keyword>
<organism evidence="3 4">
    <name type="scientific">Paenibacillus validus</name>
    <dbReference type="NCBI Taxonomy" id="44253"/>
    <lineage>
        <taxon>Bacteria</taxon>
        <taxon>Bacillati</taxon>
        <taxon>Bacillota</taxon>
        <taxon>Bacilli</taxon>
        <taxon>Bacillales</taxon>
        <taxon>Paenibacillaceae</taxon>
        <taxon>Paenibacillus</taxon>
    </lineage>
</organism>
<dbReference type="Gene3D" id="1.10.1330.10">
    <property type="entry name" value="Dockerin domain"/>
    <property type="match status" value="1"/>
</dbReference>
<dbReference type="Gene3D" id="2.60.40.680">
    <property type="match status" value="1"/>
</dbReference>
<dbReference type="CDD" id="cd08547">
    <property type="entry name" value="Type_II_cohesin"/>
    <property type="match status" value="1"/>
</dbReference>
<dbReference type="SUPFAM" id="SSF49384">
    <property type="entry name" value="Carbohydrate-binding domain"/>
    <property type="match status" value="1"/>
</dbReference>
<gene>
    <name evidence="3" type="ORF">GNP93_16730</name>
</gene>
<dbReference type="InterPro" id="IPR046780">
    <property type="entry name" value="aBig_2"/>
</dbReference>
<dbReference type="Pfam" id="PF20578">
    <property type="entry name" value="aBig_2"/>
    <property type="match status" value="5"/>
</dbReference>
<feature type="chain" id="PRO_5031239874" description="F5/8 type C domain-containing protein" evidence="1">
    <location>
        <begin position="30"/>
        <end position="1211"/>
    </location>
</feature>
<feature type="domain" description="F5/8 type C" evidence="2">
    <location>
        <begin position="26"/>
        <end position="178"/>
    </location>
</feature>
<dbReference type="PROSITE" id="PS50022">
    <property type="entry name" value="FA58C_3"/>
    <property type="match status" value="1"/>
</dbReference>
<dbReference type="AlphaFoldDB" id="A0A7X2ZCH7"/>
<dbReference type="Proteomes" id="UP000450917">
    <property type="component" value="Unassembled WGS sequence"/>
</dbReference>